<dbReference type="InterPro" id="IPR000315">
    <property type="entry name" value="Znf_B-box"/>
</dbReference>
<reference evidence="3" key="1">
    <citation type="submission" date="2018-11" db="EMBL/GenBank/DDBJ databases">
        <authorList>
            <person name="Alioto T."/>
            <person name="Alioto T."/>
        </authorList>
    </citation>
    <scope>NUCLEOTIDE SEQUENCE</scope>
</reference>
<evidence type="ECO:0000256" key="1">
    <source>
        <dbReference type="PROSITE-ProRule" id="PRU00024"/>
    </source>
</evidence>
<dbReference type="OrthoDB" id="6040847at2759"/>
<dbReference type="EMBL" id="UYJE01002085">
    <property type="protein sequence ID" value="VDI07715.1"/>
    <property type="molecule type" value="Genomic_DNA"/>
</dbReference>
<name>A0A8B6CNB5_MYTGA</name>
<keyword evidence="1" id="KW-0479">Metal-binding</keyword>
<dbReference type="GO" id="GO:0008270">
    <property type="term" value="F:zinc ion binding"/>
    <property type="evidence" value="ECO:0007669"/>
    <property type="project" value="UniProtKB-KW"/>
</dbReference>
<sequence length="333" mass="36728">MDTSLCQSCSKIGTSASAVVICLDCKEGLCKPCLNAHKENPEYIIHRISEVNSNQRCMFAASSINTSKDDVLPTLPILKFKFEREINILYDGKVYISSLAVTKDNRVILCNTRSKNLLVYNENGKNIQDCKLHGEPWDIAFIHGGSKAVVTLENISAIQFIETSPTVNPGKSLSLPHKCYGVAVIHNHVYLGGRGTIYVIDNAGKPVTSFDVGVNGYVWYLHPGPPETLLFTSYDFDDVGSLNLKTGKCYFRCENKTIKGPEGITTDQSANIYIACRDSENIQRLTPTGVCQSIVLSSKDKIKRPYGLAFNSQCTKLYVANNDGQSITIYLGF</sequence>
<dbReference type="SUPFAM" id="SSF75011">
    <property type="entry name" value="3-carboxy-cis,cis-mucoante lactonizing enzyme"/>
    <property type="match status" value="1"/>
</dbReference>
<evidence type="ECO:0000259" key="2">
    <source>
        <dbReference type="PROSITE" id="PS50119"/>
    </source>
</evidence>
<gene>
    <name evidence="3" type="ORF">MGAL_10B073990</name>
</gene>
<keyword evidence="1" id="KW-0863">Zinc-finger</keyword>
<comment type="caution">
    <text evidence="3">The sequence shown here is derived from an EMBL/GenBank/DDBJ whole genome shotgun (WGS) entry which is preliminary data.</text>
</comment>
<dbReference type="AlphaFoldDB" id="A0A8B6CNB5"/>
<protein>
    <recommendedName>
        <fullName evidence="2">B box-type domain-containing protein</fullName>
    </recommendedName>
</protein>
<evidence type="ECO:0000313" key="3">
    <source>
        <dbReference type="EMBL" id="VDI07715.1"/>
    </source>
</evidence>
<dbReference type="InterPro" id="IPR011042">
    <property type="entry name" value="6-blade_b-propeller_TolB-like"/>
</dbReference>
<dbReference type="Proteomes" id="UP000596742">
    <property type="component" value="Unassembled WGS sequence"/>
</dbReference>
<dbReference type="Gene3D" id="4.10.830.40">
    <property type="match status" value="1"/>
</dbReference>
<accession>A0A8B6CNB5</accession>
<keyword evidence="1" id="KW-0862">Zinc</keyword>
<evidence type="ECO:0000313" key="4">
    <source>
        <dbReference type="Proteomes" id="UP000596742"/>
    </source>
</evidence>
<dbReference type="Gene3D" id="2.120.10.30">
    <property type="entry name" value="TolB, C-terminal domain"/>
    <property type="match status" value="1"/>
</dbReference>
<keyword evidence="4" id="KW-1185">Reference proteome</keyword>
<proteinExistence type="predicted"/>
<dbReference type="PROSITE" id="PS50119">
    <property type="entry name" value="ZF_BBOX"/>
    <property type="match status" value="1"/>
</dbReference>
<feature type="domain" description="B box-type" evidence="2">
    <location>
        <begin position="1"/>
        <end position="51"/>
    </location>
</feature>
<organism evidence="3 4">
    <name type="scientific">Mytilus galloprovincialis</name>
    <name type="common">Mediterranean mussel</name>
    <dbReference type="NCBI Taxonomy" id="29158"/>
    <lineage>
        <taxon>Eukaryota</taxon>
        <taxon>Metazoa</taxon>
        <taxon>Spiralia</taxon>
        <taxon>Lophotrochozoa</taxon>
        <taxon>Mollusca</taxon>
        <taxon>Bivalvia</taxon>
        <taxon>Autobranchia</taxon>
        <taxon>Pteriomorphia</taxon>
        <taxon>Mytilida</taxon>
        <taxon>Mytiloidea</taxon>
        <taxon>Mytilidae</taxon>
        <taxon>Mytilinae</taxon>
        <taxon>Mytilus</taxon>
    </lineage>
</organism>